<dbReference type="GO" id="GO:0016787">
    <property type="term" value="F:hydrolase activity"/>
    <property type="evidence" value="ECO:0007669"/>
    <property type="project" value="UniProtKB-KW"/>
</dbReference>
<keyword evidence="3" id="KW-0067">ATP-binding</keyword>
<keyword evidence="2" id="KW-0378">Hydrolase</keyword>
<dbReference type="PROSITE" id="PS51206">
    <property type="entry name" value="SF3_HELICASE_1"/>
    <property type="match status" value="1"/>
</dbReference>
<dbReference type="Pfam" id="PF19263">
    <property type="entry name" value="DUF5906"/>
    <property type="match status" value="1"/>
</dbReference>
<dbReference type="InterPro" id="IPR051620">
    <property type="entry name" value="ORF904-like_C"/>
</dbReference>
<dbReference type="InterPro" id="IPR045455">
    <property type="entry name" value="NrS-1_pol-like_helicase"/>
</dbReference>
<sequence>MTLLIDAVITKPNFDDIPNKLKKIPQWVVWNSRKREKKDGGYYLSKEPVSINNDFGFKWDNENNLCTFQEVQTAYNNGNFNGIGFVLFPKDKLVCIDIDDLENVNDLPPELHNLTLHSYVEKSPSGNGLHLWIEGEKPEWVGTKQNGIEFFGGQTKFITVTGDKFNNAAIMSNQKLIDMIAERYFEKPQNKRNVRPIGNGNTLNDSELLAKMFASKNGKIIRNLWDGNIEGHNNDDSSADMALANHLAYWTNGDFTRIHNLMWQSALARDKWTKHPTYLAMTIEKAVASTTNTTPIVPTQTKEIQKETVTLEHVELGNKKSWWIENANGTKSLKHKILAEEVLKDFFIVRYPTAHSDLYYYNKKKGIYEQDTSGRQINAIIRSKDDLSRSQVKEVHEYLADMSPVVNSIAQDYIAVENGLLNLSTFELEPFNPGVFLIKKIPTAYNPYAYNEFVQNTLNKVTENHEPSIRNIEEMFACVMYPEVLVPKMFYLYGRTAHNGKSSVLNMIHETFDNKGGNISAVSPQRLATNNFAGSSMYGKLANIVDDQPDQVIQDSGLLKTIITGGRIEIERKGKDSETVKMSTVCITASNFYPNFRESGNQLNRRLHIIPFEHNFSNDPDCISDKETMEILKSQSAREYVLKLAVTALKRMLSAENIAQDNLTKNEKSIEAAQSFAEYSDPLADYFFEFDKDYFENHAGSRVLQDYENWCKDNRVAYPLGTRRFKEAVCNQYDMEWKTKKIKINGQWKSVKGFKAK</sequence>
<evidence type="ECO:0000256" key="3">
    <source>
        <dbReference type="ARBA" id="ARBA00022840"/>
    </source>
</evidence>
<dbReference type="AlphaFoldDB" id="A0A0N0CWX1"/>
<dbReference type="InterPro" id="IPR054468">
    <property type="entry name" value="NrSPol-like_HBD"/>
</dbReference>
<dbReference type="PANTHER" id="PTHR35372">
    <property type="entry name" value="ATP BINDING PROTEIN-RELATED"/>
    <property type="match status" value="1"/>
</dbReference>
<dbReference type="SMART" id="SM00885">
    <property type="entry name" value="D5_N"/>
    <property type="match status" value="1"/>
</dbReference>
<dbReference type="InterPro" id="IPR014818">
    <property type="entry name" value="Phage/plasmid_primase_P4_C"/>
</dbReference>
<accession>A0A0N0CWX1</accession>
<dbReference type="Gene3D" id="3.40.50.300">
    <property type="entry name" value="P-loop containing nucleotide triphosphate hydrolases"/>
    <property type="match status" value="1"/>
</dbReference>
<dbReference type="RefSeq" id="WP_083448442.1">
    <property type="nucleotide sequence ID" value="NZ_CP065641.1"/>
</dbReference>
<dbReference type="InterPro" id="IPR006500">
    <property type="entry name" value="Helicase_put_C_phage/plasmid"/>
</dbReference>
<dbReference type="EMBL" id="LGCI01000004">
    <property type="protein sequence ID" value="KOY83724.1"/>
    <property type="molecule type" value="Genomic_DNA"/>
</dbReference>
<dbReference type="InterPro" id="IPR027417">
    <property type="entry name" value="P-loop_NTPase"/>
</dbReference>
<protein>
    <recommendedName>
        <fullName evidence="4">SF3 helicase domain-containing protein</fullName>
    </recommendedName>
</protein>
<proteinExistence type="predicted"/>
<keyword evidence="6" id="KW-1185">Reference proteome</keyword>
<reference evidence="5 6" key="1">
    <citation type="submission" date="2015-07" db="EMBL/GenBank/DDBJ databases">
        <title>Genome sequencing project for genomic taxonomy and phylogenomics of Bacillus-like bacteria.</title>
        <authorList>
            <person name="Liu B."/>
            <person name="Wang J."/>
            <person name="Zhu Y."/>
            <person name="Liu G."/>
            <person name="Chen Q."/>
            <person name="Chen Z."/>
            <person name="Che J."/>
            <person name="Ge C."/>
            <person name="Shi H."/>
            <person name="Pan Z."/>
            <person name="Liu X."/>
        </authorList>
    </citation>
    <scope>NUCLEOTIDE SEQUENCE [LARGE SCALE GENOMIC DNA]</scope>
    <source>
        <strain evidence="5 6">DSM 54</strain>
    </source>
</reference>
<evidence type="ECO:0000256" key="2">
    <source>
        <dbReference type="ARBA" id="ARBA00022801"/>
    </source>
</evidence>
<feature type="domain" description="SF3 helicase" evidence="4">
    <location>
        <begin position="467"/>
        <end position="625"/>
    </location>
</feature>
<dbReference type="Pfam" id="PF08706">
    <property type="entry name" value="D5_N"/>
    <property type="match status" value="1"/>
</dbReference>
<evidence type="ECO:0000313" key="6">
    <source>
        <dbReference type="Proteomes" id="UP000037977"/>
    </source>
</evidence>
<dbReference type="GO" id="GO:0005524">
    <property type="term" value="F:ATP binding"/>
    <property type="evidence" value="ECO:0007669"/>
    <property type="project" value="UniProtKB-KW"/>
</dbReference>
<dbReference type="OrthoDB" id="9763644at2"/>
<organism evidence="5 6">
    <name type="scientific">Lysinibacillus macroides</name>
    <dbReference type="NCBI Taxonomy" id="33935"/>
    <lineage>
        <taxon>Bacteria</taxon>
        <taxon>Bacillati</taxon>
        <taxon>Bacillota</taxon>
        <taxon>Bacilli</taxon>
        <taxon>Bacillales</taxon>
        <taxon>Bacillaceae</taxon>
        <taxon>Lysinibacillus</taxon>
    </lineage>
</organism>
<dbReference type="PANTHER" id="PTHR35372:SF2">
    <property type="entry name" value="SF3 HELICASE DOMAIN-CONTAINING PROTEIN"/>
    <property type="match status" value="1"/>
</dbReference>
<dbReference type="PATRIC" id="fig|33935.3.peg.1671"/>
<evidence type="ECO:0000259" key="4">
    <source>
        <dbReference type="PROSITE" id="PS51206"/>
    </source>
</evidence>
<dbReference type="NCBIfam" id="TIGR01613">
    <property type="entry name" value="primase_Cterm"/>
    <property type="match status" value="1"/>
</dbReference>
<gene>
    <name evidence="5" type="ORF">ADM90_02975</name>
</gene>
<comment type="caution">
    <text evidence="5">The sequence shown here is derived from an EMBL/GenBank/DDBJ whole genome shotgun (WGS) entry which is preliminary data.</text>
</comment>
<dbReference type="Proteomes" id="UP000037977">
    <property type="component" value="Unassembled WGS sequence"/>
</dbReference>
<evidence type="ECO:0000313" key="5">
    <source>
        <dbReference type="EMBL" id="KOY83724.1"/>
    </source>
</evidence>
<keyword evidence="1" id="KW-0547">Nucleotide-binding</keyword>
<dbReference type="SUPFAM" id="SSF52540">
    <property type="entry name" value="P-loop containing nucleoside triphosphate hydrolases"/>
    <property type="match status" value="1"/>
</dbReference>
<dbReference type="InterPro" id="IPR014015">
    <property type="entry name" value="Helicase_SF3_DNA-vir"/>
</dbReference>
<dbReference type="Pfam" id="PF22763">
    <property type="entry name" value="NrS1-1_pol-like_HBD"/>
    <property type="match status" value="1"/>
</dbReference>
<dbReference type="STRING" id="33935.ADM90_02975"/>
<name>A0A0N0CWX1_9BACI</name>
<evidence type="ECO:0000256" key="1">
    <source>
        <dbReference type="ARBA" id="ARBA00022741"/>
    </source>
</evidence>